<dbReference type="OrthoDB" id="669114at2"/>
<proteinExistence type="predicted"/>
<dbReference type="InterPro" id="IPR038707">
    <property type="entry name" value="TraQ_sf"/>
</dbReference>
<sequence>MKTFLDTKFQYSWFILLMSIGLLFSCKNDDLDIQQNFPFEVVVLPVNKAIAVGQTEAISMKIKNTGSFSGVQYFFRYFQYDGNGNLIYEIGKTGKKAFLPNKVYFLSDAKSSEITFYYTSQSNVQQSFDIWILDNFGNERQLSFQFNSID</sequence>
<comment type="caution">
    <text evidence="1">The sequence shown here is derived from an EMBL/GenBank/DDBJ whole genome shotgun (WGS) entry which is preliminary data.</text>
</comment>
<dbReference type="InterPro" id="IPR024355">
    <property type="entry name" value="TraQ_bacteroidetes"/>
</dbReference>
<evidence type="ECO:0000313" key="1">
    <source>
        <dbReference type="EMBL" id="KMQ64419.1"/>
    </source>
</evidence>
<dbReference type="Gene3D" id="2.60.40.2410">
    <property type="entry name" value="Uncharacterised protein PF12988, DUF3872"/>
    <property type="match status" value="1"/>
</dbReference>
<dbReference type="EMBL" id="LFND01000003">
    <property type="protein sequence ID" value="KMQ64419.1"/>
    <property type="molecule type" value="Genomic_DNA"/>
</dbReference>
<dbReference type="PROSITE" id="PS51257">
    <property type="entry name" value="PROKAR_LIPOPROTEIN"/>
    <property type="match status" value="1"/>
</dbReference>
<evidence type="ECO:0000313" key="2">
    <source>
        <dbReference type="Proteomes" id="UP000036261"/>
    </source>
</evidence>
<organism evidence="1 2">
    <name type="scientific">Chryseobacterium angstadtii</name>
    <dbReference type="NCBI Taxonomy" id="558151"/>
    <lineage>
        <taxon>Bacteria</taxon>
        <taxon>Pseudomonadati</taxon>
        <taxon>Bacteroidota</taxon>
        <taxon>Flavobacteriia</taxon>
        <taxon>Flavobacteriales</taxon>
        <taxon>Weeksellaceae</taxon>
        <taxon>Chryseobacterium group</taxon>
        <taxon>Chryseobacterium</taxon>
    </lineage>
</organism>
<dbReference type="Proteomes" id="UP000036261">
    <property type="component" value="Unassembled WGS sequence"/>
</dbReference>
<dbReference type="STRING" id="558151.ACM46_09070"/>
<protein>
    <recommendedName>
        <fullName evidence="3">Conjugal transfer protein TraQ</fullName>
    </recommendedName>
</protein>
<dbReference type="Pfam" id="PF12988">
    <property type="entry name" value="TraQ_transposon"/>
    <property type="match status" value="1"/>
</dbReference>
<dbReference type="AlphaFoldDB" id="A0A0J7IEI8"/>
<accession>A0A0J7IEI8</accession>
<dbReference type="PATRIC" id="fig|558151.6.peg.1902"/>
<name>A0A0J7IEI8_9FLAO</name>
<gene>
    <name evidence="1" type="ORF">ACM46_09070</name>
</gene>
<evidence type="ECO:0008006" key="3">
    <source>
        <dbReference type="Google" id="ProtNLM"/>
    </source>
</evidence>
<reference evidence="1 2" key="1">
    <citation type="journal article" date="2013" name="Int. J. Syst. Evol. Microbiol.">
        <title>Chryseobacterium angstadtii sp. nov., isolated from a newt tank.</title>
        <authorList>
            <person name="Kirk K.E."/>
            <person name="Hoffman J.A."/>
            <person name="Smith K.A."/>
            <person name="Strahan B.L."/>
            <person name="Failor K.C."/>
            <person name="Krebs J.E."/>
            <person name="Gale A.N."/>
            <person name="Do T.D."/>
            <person name="Sontag T.C."/>
            <person name="Batties A.M."/>
            <person name="Mistiszyn K."/>
            <person name="Newman J.D."/>
        </authorList>
    </citation>
    <scope>NUCLEOTIDE SEQUENCE [LARGE SCALE GENOMIC DNA]</scope>
    <source>
        <strain evidence="1 2">KM</strain>
    </source>
</reference>
<keyword evidence="2" id="KW-1185">Reference proteome</keyword>